<dbReference type="PANTHER" id="PTHR46929:SF3">
    <property type="entry name" value="MYB_SANT-LIKE DOMAIN-CONTAINING PROTEIN"/>
    <property type="match status" value="1"/>
</dbReference>
<sequence length="227" mass="26117">MAMTLDMSHCKNRWKVLKQTFVLYQQLSNRTGWGWDDEMKMVVPGDAKEWDRLILLNDKYGVCREKPFLWFKEFSMLCGNSTSKGFHAISSNRDIDALDNESEGDSEEVNKMKIDALNLQTDPVEEFFNGGPSYEAMWGNKTPIEILDEGGPSARRKGKRSMGSTRSEEEDFTMMKKRTSSSSAKRNKTLSHVAYMDEFLELGRRRVDVAKELIEKDYEGNIPSNKQ</sequence>
<name>A0AAV9CSC4_ACOCL</name>
<reference evidence="3" key="2">
    <citation type="submission" date="2023-06" db="EMBL/GenBank/DDBJ databases">
        <authorList>
            <person name="Ma L."/>
            <person name="Liu K.-W."/>
            <person name="Li Z."/>
            <person name="Hsiao Y.-Y."/>
            <person name="Qi Y."/>
            <person name="Fu T."/>
            <person name="Tang G."/>
            <person name="Zhang D."/>
            <person name="Sun W.-H."/>
            <person name="Liu D.-K."/>
            <person name="Li Y."/>
            <person name="Chen G.-Z."/>
            <person name="Liu X.-D."/>
            <person name="Liao X.-Y."/>
            <person name="Jiang Y.-T."/>
            <person name="Yu X."/>
            <person name="Hao Y."/>
            <person name="Huang J."/>
            <person name="Zhao X.-W."/>
            <person name="Ke S."/>
            <person name="Chen Y.-Y."/>
            <person name="Wu W.-L."/>
            <person name="Hsu J.-L."/>
            <person name="Lin Y.-F."/>
            <person name="Huang M.-D."/>
            <person name="Li C.-Y."/>
            <person name="Huang L."/>
            <person name="Wang Z.-W."/>
            <person name="Zhao X."/>
            <person name="Zhong W.-Y."/>
            <person name="Peng D.-H."/>
            <person name="Ahmad S."/>
            <person name="Lan S."/>
            <person name="Zhang J.-S."/>
            <person name="Tsai W.-C."/>
            <person name="Van De Peer Y."/>
            <person name="Liu Z.-J."/>
        </authorList>
    </citation>
    <scope>NUCLEOTIDE SEQUENCE</scope>
    <source>
        <strain evidence="3">CP</strain>
        <tissue evidence="3">Leaves</tissue>
    </source>
</reference>
<comment type="caution">
    <text evidence="3">The sequence shown here is derived from an EMBL/GenBank/DDBJ whole genome shotgun (WGS) entry which is preliminary data.</text>
</comment>
<evidence type="ECO:0000313" key="4">
    <source>
        <dbReference type="Proteomes" id="UP001180020"/>
    </source>
</evidence>
<evidence type="ECO:0000256" key="1">
    <source>
        <dbReference type="SAM" id="MobiDB-lite"/>
    </source>
</evidence>
<reference evidence="3" key="1">
    <citation type="journal article" date="2023" name="Nat. Commun.">
        <title>Diploid and tetraploid genomes of Acorus and the evolution of monocots.</title>
        <authorList>
            <person name="Ma L."/>
            <person name="Liu K.W."/>
            <person name="Li Z."/>
            <person name="Hsiao Y.Y."/>
            <person name="Qi Y."/>
            <person name="Fu T."/>
            <person name="Tang G.D."/>
            <person name="Zhang D."/>
            <person name="Sun W.H."/>
            <person name="Liu D.K."/>
            <person name="Li Y."/>
            <person name="Chen G.Z."/>
            <person name="Liu X.D."/>
            <person name="Liao X.Y."/>
            <person name="Jiang Y.T."/>
            <person name="Yu X."/>
            <person name="Hao Y."/>
            <person name="Huang J."/>
            <person name="Zhao X.W."/>
            <person name="Ke S."/>
            <person name="Chen Y.Y."/>
            <person name="Wu W.L."/>
            <person name="Hsu J.L."/>
            <person name="Lin Y.F."/>
            <person name="Huang M.D."/>
            <person name="Li C.Y."/>
            <person name="Huang L."/>
            <person name="Wang Z.W."/>
            <person name="Zhao X."/>
            <person name="Zhong W.Y."/>
            <person name="Peng D.H."/>
            <person name="Ahmad S."/>
            <person name="Lan S."/>
            <person name="Zhang J.S."/>
            <person name="Tsai W.C."/>
            <person name="Van de Peer Y."/>
            <person name="Liu Z.J."/>
        </authorList>
    </citation>
    <scope>NUCLEOTIDE SEQUENCE</scope>
    <source>
        <strain evidence="3">CP</strain>
    </source>
</reference>
<dbReference type="Pfam" id="PF12776">
    <property type="entry name" value="Myb_DNA-bind_3"/>
    <property type="match status" value="1"/>
</dbReference>
<keyword evidence="4" id="KW-1185">Reference proteome</keyword>
<dbReference type="PANTHER" id="PTHR46929">
    <property type="entry name" value="EXPRESSED PROTEIN"/>
    <property type="match status" value="1"/>
</dbReference>
<dbReference type="InterPro" id="IPR024752">
    <property type="entry name" value="Myb/SANT-like_dom"/>
</dbReference>
<protein>
    <recommendedName>
        <fullName evidence="2">Myb/SANT-like domain-containing protein</fullName>
    </recommendedName>
</protein>
<evidence type="ECO:0000259" key="2">
    <source>
        <dbReference type="Pfam" id="PF12776"/>
    </source>
</evidence>
<proteinExistence type="predicted"/>
<dbReference type="EMBL" id="JAUJYO010000017">
    <property type="protein sequence ID" value="KAK1291735.1"/>
    <property type="molecule type" value="Genomic_DNA"/>
</dbReference>
<organism evidence="3 4">
    <name type="scientific">Acorus calamus</name>
    <name type="common">Sweet flag</name>
    <dbReference type="NCBI Taxonomy" id="4465"/>
    <lineage>
        <taxon>Eukaryota</taxon>
        <taxon>Viridiplantae</taxon>
        <taxon>Streptophyta</taxon>
        <taxon>Embryophyta</taxon>
        <taxon>Tracheophyta</taxon>
        <taxon>Spermatophyta</taxon>
        <taxon>Magnoliopsida</taxon>
        <taxon>Liliopsida</taxon>
        <taxon>Acoraceae</taxon>
        <taxon>Acorus</taxon>
    </lineage>
</organism>
<accession>A0AAV9CSC4</accession>
<evidence type="ECO:0000313" key="3">
    <source>
        <dbReference type="EMBL" id="KAK1291735.1"/>
    </source>
</evidence>
<feature type="region of interest" description="Disordered" evidence="1">
    <location>
        <begin position="145"/>
        <end position="186"/>
    </location>
</feature>
<dbReference type="Proteomes" id="UP001180020">
    <property type="component" value="Unassembled WGS sequence"/>
</dbReference>
<feature type="compositionally biased region" description="Basic residues" evidence="1">
    <location>
        <begin position="175"/>
        <end position="186"/>
    </location>
</feature>
<dbReference type="AlphaFoldDB" id="A0AAV9CSC4"/>
<feature type="domain" description="Myb/SANT-like" evidence="2">
    <location>
        <begin position="5"/>
        <end position="51"/>
    </location>
</feature>
<gene>
    <name evidence="3" type="ORF">QJS10_CPB17g00361</name>
</gene>